<comment type="similarity">
    <text evidence="1 3">Belongs to the short-chain dehydrogenases/reductases (SDR) family.</text>
</comment>
<dbReference type="EMBL" id="PQVF01000002">
    <property type="protein sequence ID" value="POY38327.1"/>
    <property type="molecule type" value="Genomic_DNA"/>
</dbReference>
<dbReference type="GO" id="GO:0016616">
    <property type="term" value="F:oxidoreductase activity, acting on the CH-OH group of donors, NAD or NADP as acceptor"/>
    <property type="evidence" value="ECO:0007669"/>
    <property type="project" value="UniProtKB-ARBA"/>
</dbReference>
<dbReference type="AlphaFoldDB" id="A0A2S5A7U5"/>
<protein>
    <submittedName>
        <fullName evidence="4">NAD(P)-dependent oxidoreductase</fullName>
    </submittedName>
</protein>
<gene>
    <name evidence="4" type="ORF">C3K47_02710</name>
</gene>
<dbReference type="Proteomes" id="UP000236893">
    <property type="component" value="Unassembled WGS sequence"/>
</dbReference>
<dbReference type="PRINTS" id="PR00081">
    <property type="entry name" value="GDHRDH"/>
</dbReference>
<dbReference type="Gene3D" id="3.40.50.720">
    <property type="entry name" value="NAD(P)-binding Rossmann-like Domain"/>
    <property type="match status" value="1"/>
</dbReference>
<evidence type="ECO:0000256" key="3">
    <source>
        <dbReference type="RuleBase" id="RU000363"/>
    </source>
</evidence>
<dbReference type="PRINTS" id="PR00080">
    <property type="entry name" value="SDRFAMILY"/>
</dbReference>
<dbReference type="FunFam" id="3.40.50.720:FF:000047">
    <property type="entry name" value="NADP-dependent L-serine/L-allo-threonine dehydrogenase"/>
    <property type="match status" value="1"/>
</dbReference>
<dbReference type="InterPro" id="IPR036291">
    <property type="entry name" value="NAD(P)-bd_dom_sf"/>
</dbReference>
<keyword evidence="2" id="KW-0560">Oxidoreductase</keyword>
<evidence type="ECO:0000256" key="1">
    <source>
        <dbReference type="ARBA" id="ARBA00006484"/>
    </source>
</evidence>
<organism evidence="4 5">
    <name type="scientific">Solitalea longa</name>
    <dbReference type="NCBI Taxonomy" id="2079460"/>
    <lineage>
        <taxon>Bacteria</taxon>
        <taxon>Pseudomonadati</taxon>
        <taxon>Bacteroidota</taxon>
        <taxon>Sphingobacteriia</taxon>
        <taxon>Sphingobacteriales</taxon>
        <taxon>Sphingobacteriaceae</taxon>
        <taxon>Solitalea</taxon>
    </lineage>
</organism>
<evidence type="ECO:0000256" key="2">
    <source>
        <dbReference type="ARBA" id="ARBA00023002"/>
    </source>
</evidence>
<dbReference type="OrthoDB" id="9775296at2"/>
<dbReference type="InterPro" id="IPR020904">
    <property type="entry name" value="Sc_DH/Rdtase_CS"/>
</dbReference>
<name>A0A2S5A7U5_9SPHI</name>
<sequence length="253" mass="27955">MRKIAMITGATSGIGEASANIFAKNGYHLIITGRREERLQKLAEQLKVDYKIDVLPLVFDVRKLEEVKAAVEVLNDDWKQIDVLLNNAGLSIGLEPIQQGGFEDWETMIDTNVKGLLYVTRLISPLMVQRKSGHIINLGSIAGKETYANGNVYCATKHAVDSLNKAMRIDLLPHNIKVTAINPGAVETEFSIVRFKGDVEKAKNVYKGFEPLTATDIADTIYYVASLPPHVNINDLTIMPTAQASAVYWNKVS</sequence>
<dbReference type="CDD" id="cd05346">
    <property type="entry name" value="SDR_c5"/>
    <property type="match status" value="1"/>
</dbReference>
<reference evidence="4 5" key="1">
    <citation type="submission" date="2018-01" db="EMBL/GenBank/DDBJ databases">
        <authorList>
            <person name="Gaut B.S."/>
            <person name="Morton B.R."/>
            <person name="Clegg M.T."/>
            <person name="Duvall M.R."/>
        </authorList>
    </citation>
    <scope>NUCLEOTIDE SEQUENCE [LARGE SCALE GENOMIC DNA]</scope>
    <source>
        <strain evidence="4 5">HR-AV</strain>
    </source>
</reference>
<dbReference type="SUPFAM" id="SSF51735">
    <property type="entry name" value="NAD(P)-binding Rossmann-fold domains"/>
    <property type="match status" value="1"/>
</dbReference>
<dbReference type="RefSeq" id="WP_103787557.1">
    <property type="nucleotide sequence ID" value="NZ_PQVF01000002.1"/>
</dbReference>
<evidence type="ECO:0000313" key="5">
    <source>
        <dbReference type="Proteomes" id="UP000236893"/>
    </source>
</evidence>
<proteinExistence type="inferred from homology"/>
<dbReference type="PROSITE" id="PS00061">
    <property type="entry name" value="ADH_SHORT"/>
    <property type="match status" value="1"/>
</dbReference>
<keyword evidence="5" id="KW-1185">Reference proteome</keyword>
<dbReference type="Pfam" id="PF00106">
    <property type="entry name" value="adh_short"/>
    <property type="match status" value="1"/>
</dbReference>
<dbReference type="InterPro" id="IPR002347">
    <property type="entry name" value="SDR_fam"/>
</dbReference>
<dbReference type="PANTHER" id="PTHR42901:SF1">
    <property type="entry name" value="ALCOHOL DEHYDROGENASE"/>
    <property type="match status" value="1"/>
</dbReference>
<comment type="caution">
    <text evidence="4">The sequence shown here is derived from an EMBL/GenBank/DDBJ whole genome shotgun (WGS) entry which is preliminary data.</text>
</comment>
<accession>A0A2S5A7U5</accession>
<dbReference type="PANTHER" id="PTHR42901">
    <property type="entry name" value="ALCOHOL DEHYDROGENASE"/>
    <property type="match status" value="1"/>
</dbReference>
<evidence type="ECO:0000313" key="4">
    <source>
        <dbReference type="EMBL" id="POY38327.1"/>
    </source>
</evidence>